<dbReference type="OrthoDB" id="9802352at2"/>
<dbReference type="PANTHER" id="PTHR23074:SF83">
    <property type="entry name" value="VACUOLAR PROTEIN SORTING-ASSOCIATED PROTEIN 4A"/>
    <property type="match status" value="1"/>
</dbReference>
<keyword evidence="3" id="KW-1133">Transmembrane helix</keyword>
<evidence type="ECO:0000256" key="1">
    <source>
        <dbReference type="RuleBase" id="RU003651"/>
    </source>
</evidence>
<dbReference type="PROSITE" id="PS00674">
    <property type="entry name" value="AAA"/>
    <property type="match status" value="2"/>
</dbReference>
<reference evidence="5 6" key="1">
    <citation type="submission" date="2018-04" db="EMBL/GenBank/DDBJ databases">
        <title>Massilia violaceinigra sp. nov., a novel purple-pigmented bacterium isolated from Tianshan glacier, Xinjiang, China.</title>
        <authorList>
            <person name="Wang H."/>
        </authorList>
    </citation>
    <scope>NUCLEOTIDE SEQUENCE [LARGE SCALE GENOMIC DNA]</scope>
    <source>
        <strain evidence="5 6">B448-2</strain>
    </source>
</reference>
<protein>
    <submittedName>
        <fullName evidence="5">ATPase</fullName>
    </submittedName>
</protein>
<dbReference type="Pfam" id="PF00004">
    <property type="entry name" value="AAA"/>
    <property type="match status" value="2"/>
</dbReference>
<comment type="caution">
    <text evidence="5">The sequence shown here is derived from an EMBL/GenBank/DDBJ whole genome shotgun (WGS) entry which is preliminary data.</text>
</comment>
<dbReference type="InterPro" id="IPR050304">
    <property type="entry name" value="MT-severing_AAA_ATPase"/>
</dbReference>
<evidence type="ECO:0000256" key="3">
    <source>
        <dbReference type="SAM" id="Phobius"/>
    </source>
</evidence>
<keyword evidence="3" id="KW-0472">Membrane</keyword>
<feature type="domain" description="AAA+ ATPase" evidence="4">
    <location>
        <begin position="336"/>
        <end position="472"/>
    </location>
</feature>
<dbReference type="SUPFAM" id="SSF52540">
    <property type="entry name" value="P-loop containing nucleoside triphosphate hydrolases"/>
    <property type="match status" value="2"/>
</dbReference>
<keyword evidence="2" id="KW-0175">Coiled coil</keyword>
<keyword evidence="1" id="KW-0547">Nucleotide-binding</keyword>
<name>A0A2U2HMB7_9BURK</name>
<dbReference type="SMART" id="SM00382">
    <property type="entry name" value="AAA"/>
    <property type="match status" value="2"/>
</dbReference>
<evidence type="ECO:0000259" key="4">
    <source>
        <dbReference type="SMART" id="SM00382"/>
    </source>
</evidence>
<dbReference type="InterPro" id="IPR003959">
    <property type="entry name" value="ATPase_AAA_core"/>
</dbReference>
<gene>
    <name evidence="5" type="ORF">C7C56_010985</name>
</gene>
<dbReference type="Proteomes" id="UP000241421">
    <property type="component" value="Unassembled WGS sequence"/>
</dbReference>
<keyword evidence="6" id="KW-1185">Reference proteome</keyword>
<dbReference type="Gene3D" id="1.10.8.60">
    <property type="match status" value="1"/>
</dbReference>
<comment type="similarity">
    <text evidence="1">Belongs to the AAA ATPase family.</text>
</comment>
<organism evidence="5 6">
    <name type="scientific">Massilia glaciei</name>
    <dbReference type="NCBI Taxonomy" id="1524097"/>
    <lineage>
        <taxon>Bacteria</taxon>
        <taxon>Pseudomonadati</taxon>
        <taxon>Pseudomonadota</taxon>
        <taxon>Betaproteobacteria</taxon>
        <taxon>Burkholderiales</taxon>
        <taxon>Oxalobacteraceae</taxon>
        <taxon>Telluria group</taxon>
        <taxon>Massilia</taxon>
    </lineage>
</organism>
<dbReference type="Pfam" id="PF17862">
    <property type="entry name" value="AAA_lid_3"/>
    <property type="match status" value="1"/>
</dbReference>
<proteinExistence type="inferred from homology"/>
<dbReference type="InterPro" id="IPR027417">
    <property type="entry name" value="P-loop_NTPase"/>
</dbReference>
<feature type="transmembrane region" description="Helical" evidence="3">
    <location>
        <begin position="97"/>
        <end position="114"/>
    </location>
</feature>
<dbReference type="GO" id="GO:0016887">
    <property type="term" value="F:ATP hydrolysis activity"/>
    <property type="evidence" value="ECO:0007669"/>
    <property type="project" value="InterPro"/>
</dbReference>
<sequence>MTDTTAQKNNISNHLDRQRAKLKVELEKAGAEMAATKQELAHLLAPAQAQLAQYKDRFGTLCAASKVALYNEAFDASLMPSLTLKPLADARGANQRVLGLGLIAATLIGVYYLLSTLGWPGLAVPLAVLSAALLYRHFFNKSRVRFAQAHSQAEVAMLDRLGQYEPVLMQFDSSPSDDQAYRYNCTRIAPGCGDDIDRSWNIDKAKYGDLFGASFVSFNEAADLKVQSILIRLQCPEDKIEILDFKSSEGVKFKSIKTALLAMTRALGPEMAASVLPLTALSQRRRIEQKKLRLLEARMGNFDAQEQAWSEVAVTRGALDEILLQIELFKHGGAGAPRGLLLYGPPGTGKTSIARNLAASSGCHFMSVSSADLKGQHQGHTAPKVAASWQAARAKAPCILFIDECEGVLGKRTSGDHVNFNNELIEAFLAEWHGMNSVAGQVFVVGATNRHEGLDDAVVSRFNQLIEIALPDLELRTRILVLEFKKCGIGMPVSAQMAKDTAGMSGRDIQNLVMRFQSVVYSGEQNEAEFANTVKLIRGKSSTQTEEVSWDQVVLPEAVKRKLQSLAKKIKRAEEYRERGLPVPKSLLLYGPPGTGKTQIARALASESGIAFQAVSTADIKGSHLGESGARVKQLFAKARAQAPCLLFIDEIDIVTGSRGGADSFSQEIVGQLLQEMDGIASRAGSGQVFILAATNCLDDIDAAVLSRFSDKEEIGLPDAAARADILKVLLTGKPLGFELAPSLAALAEATGGCSGRDLASLVNSAASRAMERADDNGHDIDEVRIVLDDLQQWSARRAPELRPA</sequence>
<dbReference type="GO" id="GO:0005524">
    <property type="term" value="F:ATP binding"/>
    <property type="evidence" value="ECO:0007669"/>
    <property type="project" value="UniProtKB-KW"/>
</dbReference>
<accession>A0A2U2HMB7</accession>
<dbReference type="EMBL" id="PXWF02000173">
    <property type="protein sequence ID" value="PWF48619.1"/>
    <property type="molecule type" value="Genomic_DNA"/>
</dbReference>
<dbReference type="RefSeq" id="WP_106757448.1">
    <property type="nucleotide sequence ID" value="NZ_PXWF02000173.1"/>
</dbReference>
<dbReference type="InterPro" id="IPR003593">
    <property type="entry name" value="AAA+_ATPase"/>
</dbReference>
<dbReference type="AlphaFoldDB" id="A0A2U2HMB7"/>
<dbReference type="InterPro" id="IPR041569">
    <property type="entry name" value="AAA_lid_3"/>
</dbReference>
<keyword evidence="3" id="KW-0812">Transmembrane</keyword>
<feature type="domain" description="AAA+ ATPase" evidence="4">
    <location>
        <begin position="583"/>
        <end position="719"/>
    </location>
</feature>
<dbReference type="Gene3D" id="3.40.50.300">
    <property type="entry name" value="P-loop containing nucleotide triphosphate hydrolases"/>
    <property type="match status" value="2"/>
</dbReference>
<evidence type="ECO:0000313" key="5">
    <source>
        <dbReference type="EMBL" id="PWF48619.1"/>
    </source>
</evidence>
<evidence type="ECO:0000313" key="6">
    <source>
        <dbReference type="Proteomes" id="UP000241421"/>
    </source>
</evidence>
<feature type="coiled-coil region" evidence="2">
    <location>
        <begin position="12"/>
        <end position="39"/>
    </location>
</feature>
<keyword evidence="1" id="KW-0067">ATP-binding</keyword>
<evidence type="ECO:0000256" key="2">
    <source>
        <dbReference type="SAM" id="Coils"/>
    </source>
</evidence>
<dbReference type="PANTHER" id="PTHR23074">
    <property type="entry name" value="AAA DOMAIN-CONTAINING"/>
    <property type="match status" value="1"/>
</dbReference>
<dbReference type="InterPro" id="IPR003960">
    <property type="entry name" value="ATPase_AAA_CS"/>
</dbReference>